<reference evidence="1 2" key="1">
    <citation type="submission" date="2019-08" db="EMBL/GenBank/DDBJ databases">
        <title>In-depth cultivation of the pig gut microbiome towards novel bacterial diversity and tailored functional studies.</title>
        <authorList>
            <person name="Wylensek D."/>
            <person name="Hitch T.C.A."/>
            <person name="Clavel T."/>
        </authorList>
    </citation>
    <scope>NUCLEOTIDE SEQUENCE [LARGE SCALE GENOMIC DNA]</scope>
    <source>
        <strain evidence="1 2">WCA-389-WT-23B</strain>
    </source>
</reference>
<dbReference type="RefSeq" id="WP_154467634.1">
    <property type="nucleotide sequence ID" value="NZ_JAWZDF010000025.1"/>
</dbReference>
<dbReference type="AlphaFoldDB" id="A0A6N7W7R1"/>
<accession>A0A6N7W7R1</accession>
<sequence length="198" mass="22649">MAKYKVGDIVTIRQWEDMAKEYETNSCGTIEMPCNFVKSMRYMCGNKYRVDDVLDSGNYCIDGWTVSDQMIVNEPKKQQLVIYRKGNATIGILKENGKEVKRAAAKLHPDDTYNFETGAHLILDRIFKDDAIVEPLYNGKVVCLSNTNNISKYTVGKIYEFKEGRFVCDGGHSTPRYAVHTFDEWKASSSAEWLEIKE</sequence>
<organism evidence="1 2">
    <name type="scientific">Eisenbergiella porci</name>
    <dbReference type="NCBI Taxonomy" id="2652274"/>
    <lineage>
        <taxon>Bacteria</taxon>
        <taxon>Bacillati</taxon>
        <taxon>Bacillota</taxon>
        <taxon>Clostridia</taxon>
        <taxon>Lachnospirales</taxon>
        <taxon>Lachnospiraceae</taxon>
        <taxon>Eisenbergiella</taxon>
    </lineage>
</organism>
<comment type="caution">
    <text evidence="1">The sequence shown here is derived from an EMBL/GenBank/DDBJ whole genome shotgun (WGS) entry which is preliminary data.</text>
</comment>
<proteinExistence type="predicted"/>
<dbReference type="Proteomes" id="UP000436047">
    <property type="component" value="Unassembled WGS sequence"/>
</dbReference>
<evidence type="ECO:0000313" key="1">
    <source>
        <dbReference type="EMBL" id="MSS91296.1"/>
    </source>
</evidence>
<gene>
    <name evidence="1" type="ORF">FYJ45_24585</name>
</gene>
<keyword evidence="2" id="KW-1185">Reference proteome</keyword>
<dbReference type="EMBL" id="VUMI01000061">
    <property type="protein sequence ID" value="MSS91296.1"/>
    <property type="molecule type" value="Genomic_DNA"/>
</dbReference>
<protein>
    <submittedName>
        <fullName evidence="1">Uncharacterized protein</fullName>
    </submittedName>
</protein>
<dbReference type="GeneID" id="86056184"/>
<evidence type="ECO:0000313" key="2">
    <source>
        <dbReference type="Proteomes" id="UP000436047"/>
    </source>
</evidence>
<name>A0A6N7W7R1_9FIRM</name>